<dbReference type="Pfam" id="PF01638">
    <property type="entry name" value="HxlR"/>
    <property type="match status" value="1"/>
</dbReference>
<proteinExistence type="predicted"/>
<name>A0ABU0TE61_9FLAO</name>
<keyword evidence="3" id="KW-0804">Transcription</keyword>
<dbReference type="InterPro" id="IPR036388">
    <property type="entry name" value="WH-like_DNA-bd_sf"/>
</dbReference>
<evidence type="ECO:0000256" key="2">
    <source>
        <dbReference type="ARBA" id="ARBA00023125"/>
    </source>
</evidence>
<dbReference type="GO" id="GO:0003677">
    <property type="term" value="F:DNA binding"/>
    <property type="evidence" value="ECO:0007669"/>
    <property type="project" value="UniProtKB-KW"/>
</dbReference>
<reference evidence="5 6" key="1">
    <citation type="submission" date="2023-07" db="EMBL/GenBank/DDBJ databases">
        <title>Functional and genomic diversity of the sorghum phyllosphere microbiome.</title>
        <authorList>
            <person name="Shade A."/>
        </authorList>
    </citation>
    <scope>NUCLEOTIDE SEQUENCE [LARGE SCALE GENOMIC DNA]</scope>
    <source>
        <strain evidence="5 6">SORGH_AS_1064</strain>
    </source>
</reference>
<dbReference type="PANTHER" id="PTHR33204">
    <property type="entry name" value="TRANSCRIPTIONAL REGULATOR, MARR FAMILY"/>
    <property type="match status" value="1"/>
</dbReference>
<dbReference type="SUPFAM" id="SSF46785">
    <property type="entry name" value="Winged helix' DNA-binding domain"/>
    <property type="match status" value="1"/>
</dbReference>
<accession>A0ABU0TE61</accession>
<evidence type="ECO:0000256" key="3">
    <source>
        <dbReference type="ARBA" id="ARBA00023163"/>
    </source>
</evidence>
<keyword evidence="6" id="KW-1185">Reference proteome</keyword>
<evidence type="ECO:0000313" key="6">
    <source>
        <dbReference type="Proteomes" id="UP001225072"/>
    </source>
</evidence>
<dbReference type="Proteomes" id="UP001225072">
    <property type="component" value="Unassembled WGS sequence"/>
</dbReference>
<evidence type="ECO:0000256" key="1">
    <source>
        <dbReference type="ARBA" id="ARBA00023015"/>
    </source>
</evidence>
<gene>
    <name evidence="5" type="ORF">QE404_000514</name>
</gene>
<dbReference type="RefSeq" id="WP_307446055.1">
    <property type="nucleotide sequence ID" value="NZ_JAUTAL010000001.1"/>
</dbReference>
<dbReference type="EMBL" id="JAUTAL010000001">
    <property type="protein sequence ID" value="MDQ1095367.1"/>
    <property type="molecule type" value="Genomic_DNA"/>
</dbReference>
<organism evidence="5 6">
    <name type="scientific">Chryseobacterium camelliae</name>
    <dbReference type="NCBI Taxonomy" id="1265445"/>
    <lineage>
        <taxon>Bacteria</taxon>
        <taxon>Pseudomonadati</taxon>
        <taxon>Bacteroidota</taxon>
        <taxon>Flavobacteriia</taxon>
        <taxon>Flavobacteriales</taxon>
        <taxon>Weeksellaceae</taxon>
        <taxon>Chryseobacterium group</taxon>
        <taxon>Chryseobacterium</taxon>
    </lineage>
</organism>
<dbReference type="PROSITE" id="PS51118">
    <property type="entry name" value="HTH_HXLR"/>
    <property type="match status" value="1"/>
</dbReference>
<keyword evidence="2 5" id="KW-0238">DNA-binding</keyword>
<evidence type="ECO:0000313" key="5">
    <source>
        <dbReference type="EMBL" id="MDQ1095367.1"/>
    </source>
</evidence>
<sequence>MGNSIKINSTNQANKKVLSDRCGVNDTLALIGKRWLMTVLYEISSGNNQFTFLRKSIPEISEHILGTRINDLVQQKLITKKEIENTVPLQIMYVVTVKGEELLSLVNELCIWDRNWAR</sequence>
<feature type="domain" description="HTH hxlR-type" evidence="4">
    <location>
        <begin position="22"/>
        <end position="118"/>
    </location>
</feature>
<dbReference type="PANTHER" id="PTHR33204:SF18">
    <property type="entry name" value="TRANSCRIPTIONAL REGULATORY PROTEIN"/>
    <property type="match status" value="1"/>
</dbReference>
<evidence type="ECO:0000259" key="4">
    <source>
        <dbReference type="PROSITE" id="PS51118"/>
    </source>
</evidence>
<dbReference type="InterPro" id="IPR036390">
    <property type="entry name" value="WH_DNA-bd_sf"/>
</dbReference>
<keyword evidence="1" id="KW-0805">Transcription regulation</keyword>
<dbReference type="Gene3D" id="1.10.10.10">
    <property type="entry name" value="Winged helix-like DNA-binding domain superfamily/Winged helix DNA-binding domain"/>
    <property type="match status" value="1"/>
</dbReference>
<dbReference type="InterPro" id="IPR002577">
    <property type="entry name" value="HTH_HxlR"/>
</dbReference>
<protein>
    <submittedName>
        <fullName evidence="5">DNA-binding HxlR family transcriptional regulator</fullName>
    </submittedName>
</protein>
<comment type="caution">
    <text evidence="5">The sequence shown here is derived from an EMBL/GenBank/DDBJ whole genome shotgun (WGS) entry which is preliminary data.</text>
</comment>